<evidence type="ECO:0000313" key="2">
    <source>
        <dbReference type="RefSeq" id="XP_018824420.2"/>
    </source>
</evidence>
<sequence length="388" mass="43666">MAIAISQLEAQSSGKLPSQTVVNPRENTSAIILRSGKEVEIPVKAAPTLSKQENEKNVIADGNVPNDNNVPKCNTRFEKAIIDLGASINFMSYSIYASLKIGPLNKTSVVIQLADRYNVYPKGVVEDVLVQLNNLVFPADFYVLDMKNGDQTPPILLGRPFLMTSKTKIDVHSGTLTMEFDGEIIKFNIYDVMKYPGDDNYVYSIDLIDSLVHEVFELDEKDGLEVAISKHLEKENEELALSTDLQETVAALNDFPKLQQLGNVPYIAFPISNERHLPSVLQVLIPDLKPLSNYLKYVFLGDRGMLPVLIFSKLSTPQEEKLVQILMEHKTAIGMSPYRLVFGKPCHLLVELEHKAYWAIKSFNMKMHESGEHRKLQLHELEEIRNDA</sequence>
<reference evidence="2" key="1">
    <citation type="submission" date="2025-08" db="UniProtKB">
        <authorList>
            <consortium name="RefSeq"/>
        </authorList>
    </citation>
    <scope>IDENTIFICATION</scope>
    <source>
        <tissue evidence="2">Leaves</tissue>
    </source>
</reference>
<dbReference type="Gene3D" id="2.40.70.10">
    <property type="entry name" value="Acid Proteases"/>
    <property type="match status" value="1"/>
</dbReference>
<dbReference type="PANTHER" id="PTHR33067">
    <property type="entry name" value="RNA-DIRECTED DNA POLYMERASE-RELATED"/>
    <property type="match status" value="1"/>
</dbReference>
<dbReference type="SUPFAM" id="SSF50630">
    <property type="entry name" value="Acid proteases"/>
    <property type="match status" value="1"/>
</dbReference>
<gene>
    <name evidence="2" type="primary">LOC108993841</name>
</gene>
<dbReference type="InterPro" id="IPR021109">
    <property type="entry name" value="Peptidase_aspartic_dom_sf"/>
</dbReference>
<name>A0A2I4EYE8_JUGRE</name>
<dbReference type="OrthoDB" id="778454at2759"/>
<dbReference type="Proteomes" id="UP000235220">
    <property type="component" value="Chromosome 12"/>
</dbReference>
<dbReference type="GeneID" id="108993841"/>
<evidence type="ECO:0000313" key="1">
    <source>
        <dbReference type="Proteomes" id="UP000235220"/>
    </source>
</evidence>
<accession>A0A2I4EYE8</accession>
<dbReference type="CDD" id="cd00303">
    <property type="entry name" value="retropepsin_like"/>
    <property type="match status" value="1"/>
</dbReference>
<dbReference type="RefSeq" id="XP_018824420.2">
    <property type="nucleotide sequence ID" value="XM_018968875.2"/>
</dbReference>
<dbReference type="AlphaFoldDB" id="A0A2I4EYE8"/>
<dbReference type="PANTHER" id="PTHR33067:SF38">
    <property type="match status" value="1"/>
</dbReference>
<proteinExistence type="predicted"/>
<protein>
    <submittedName>
        <fullName evidence="2">Uncharacterized protein LOC108993841</fullName>
    </submittedName>
</protein>
<organism evidence="1 2">
    <name type="scientific">Juglans regia</name>
    <name type="common">English walnut</name>
    <dbReference type="NCBI Taxonomy" id="51240"/>
    <lineage>
        <taxon>Eukaryota</taxon>
        <taxon>Viridiplantae</taxon>
        <taxon>Streptophyta</taxon>
        <taxon>Embryophyta</taxon>
        <taxon>Tracheophyta</taxon>
        <taxon>Spermatophyta</taxon>
        <taxon>Magnoliopsida</taxon>
        <taxon>eudicotyledons</taxon>
        <taxon>Gunneridae</taxon>
        <taxon>Pentapetalae</taxon>
        <taxon>rosids</taxon>
        <taxon>fabids</taxon>
        <taxon>Fagales</taxon>
        <taxon>Juglandaceae</taxon>
        <taxon>Juglans</taxon>
    </lineage>
</organism>
<dbReference type="Gramene" id="Jr12_08340_p1">
    <property type="protein sequence ID" value="cds.Jr12_08340_p1"/>
    <property type="gene ID" value="Jr12_08340"/>
</dbReference>
<keyword evidence="1" id="KW-1185">Reference proteome</keyword>
<dbReference type="KEGG" id="jre:108993841"/>